<dbReference type="Pfam" id="PF11199">
    <property type="entry name" value="DUF2891"/>
    <property type="match status" value="1"/>
</dbReference>
<dbReference type="KEGG" id="aup:AsAng_0035930"/>
<reference evidence="1" key="1">
    <citation type="submission" date="2022-09" db="EMBL/GenBank/DDBJ databases">
        <title>Aureispira anguillicida sp. nov., isolated from Leptocephalus of Japanese eel Anguilla japonica.</title>
        <authorList>
            <person name="Yuasa K."/>
            <person name="Mekata T."/>
            <person name="Ikunari K."/>
        </authorList>
    </citation>
    <scope>NUCLEOTIDE SEQUENCE</scope>
    <source>
        <strain evidence="1">EL160426</strain>
    </source>
</reference>
<proteinExistence type="predicted"/>
<keyword evidence="2" id="KW-1185">Reference proteome</keyword>
<dbReference type="EMBL" id="AP026867">
    <property type="protein sequence ID" value="BDS12868.1"/>
    <property type="molecule type" value="Genomic_DNA"/>
</dbReference>
<evidence type="ECO:0000313" key="2">
    <source>
        <dbReference type="Proteomes" id="UP001060919"/>
    </source>
</evidence>
<accession>A0A915YGS2</accession>
<sequence length="377" mass="43087">MKSTAIFLVLCLLISCTRKEESGAQEANLDPTPKDSIAQNVTTPNLQLDLQEANRLAQLPLACILTEFPNKLNQVLASEFDLQTPSELHPAFYGCFDWHSAVHGHWSLVSLLKQFPALDSATFIREQLADRLSKENILAEVRYFEQTHNKNFERTYGWAWLLKLAEELHNWDDSLARELENNLYPLSNLIANKYIEFLPQLVYPIRVGTHTNTGFGLAFAYDYALTVNNKALKESIEKRAKAFFLNDKNGPLAWEPNGYDFLSPCFEEIDIMRRVLSPEEFSTWLKNFLPELSKPNFKLEPGIVSNREDGHLVHLDGLNFSRAWCLYGIAKSLPKEYRHLEKIAQQHIQHSLLAITDGNYEGGHWLASFAIYALTSN</sequence>
<dbReference type="Proteomes" id="UP001060919">
    <property type="component" value="Chromosome"/>
</dbReference>
<gene>
    <name evidence="1" type="ORF">AsAng_0035930</name>
</gene>
<dbReference type="RefSeq" id="WP_264788213.1">
    <property type="nucleotide sequence ID" value="NZ_AP026867.1"/>
</dbReference>
<protein>
    <submittedName>
        <fullName evidence="1">DUF2891 domain-containing protein</fullName>
    </submittedName>
</protein>
<dbReference type="PROSITE" id="PS51257">
    <property type="entry name" value="PROKAR_LIPOPROTEIN"/>
    <property type="match status" value="1"/>
</dbReference>
<organism evidence="1 2">
    <name type="scientific">Aureispira anguillae</name>
    <dbReference type="NCBI Taxonomy" id="2864201"/>
    <lineage>
        <taxon>Bacteria</taxon>
        <taxon>Pseudomonadati</taxon>
        <taxon>Bacteroidota</taxon>
        <taxon>Saprospiria</taxon>
        <taxon>Saprospirales</taxon>
        <taxon>Saprospiraceae</taxon>
        <taxon>Aureispira</taxon>
    </lineage>
</organism>
<dbReference type="InterPro" id="IPR021365">
    <property type="entry name" value="DUF2891"/>
</dbReference>
<dbReference type="AlphaFoldDB" id="A0A915YGS2"/>
<name>A0A915YGS2_9BACT</name>
<evidence type="ECO:0000313" key="1">
    <source>
        <dbReference type="EMBL" id="BDS12868.1"/>
    </source>
</evidence>